<evidence type="ECO:0000313" key="3">
    <source>
        <dbReference type="EMBL" id="MCI5754948.1"/>
    </source>
</evidence>
<dbReference type="GO" id="GO:0016491">
    <property type="term" value="F:oxidoreductase activity"/>
    <property type="evidence" value="ECO:0007669"/>
    <property type="project" value="UniProtKB-KW"/>
</dbReference>
<dbReference type="Pfam" id="PF01408">
    <property type="entry name" value="GFO_IDH_MocA"/>
    <property type="match status" value="1"/>
</dbReference>
<protein>
    <submittedName>
        <fullName evidence="3">Gfo/Idh/MocA family oxidoreductase</fullName>
    </submittedName>
</protein>
<dbReference type="Gene3D" id="3.30.360.10">
    <property type="entry name" value="Dihydrodipicolinate Reductase, domain 2"/>
    <property type="match status" value="1"/>
</dbReference>
<gene>
    <name evidence="3" type="ORF">MR241_01485</name>
</gene>
<dbReference type="PANTHER" id="PTHR43818">
    <property type="entry name" value="BCDNA.GH03377"/>
    <property type="match status" value="1"/>
</dbReference>
<dbReference type="AlphaFoldDB" id="A0AAE3FFM0"/>
<dbReference type="EMBL" id="JALEMU010000025">
    <property type="protein sequence ID" value="MCI5754948.1"/>
    <property type="molecule type" value="Genomic_DNA"/>
</dbReference>
<keyword evidence="1" id="KW-0560">Oxidoreductase</keyword>
<proteinExistence type="predicted"/>
<organism evidence="3 4">
    <name type="scientific">Candidatus Colimorpha enterica</name>
    <dbReference type="NCBI Taxonomy" id="3083063"/>
    <lineage>
        <taxon>Bacteria</taxon>
        <taxon>Pseudomonadati</taxon>
        <taxon>Bacteroidota</taxon>
        <taxon>Bacteroidia</taxon>
        <taxon>Bacteroidales</taxon>
        <taxon>Candidatus Colimorpha</taxon>
    </lineage>
</organism>
<comment type="caution">
    <text evidence="3">The sequence shown here is derived from an EMBL/GenBank/DDBJ whole genome shotgun (WGS) entry which is preliminary data.</text>
</comment>
<dbReference type="InterPro" id="IPR050463">
    <property type="entry name" value="Gfo/Idh/MocA_oxidrdct_glycsds"/>
</dbReference>
<dbReference type="Proteomes" id="UP001139365">
    <property type="component" value="Unassembled WGS sequence"/>
</dbReference>
<evidence type="ECO:0000256" key="1">
    <source>
        <dbReference type="ARBA" id="ARBA00023002"/>
    </source>
</evidence>
<dbReference type="SUPFAM" id="SSF55347">
    <property type="entry name" value="Glyceraldehyde-3-phosphate dehydrogenase-like, C-terminal domain"/>
    <property type="match status" value="1"/>
</dbReference>
<evidence type="ECO:0000313" key="4">
    <source>
        <dbReference type="Proteomes" id="UP001139365"/>
    </source>
</evidence>
<accession>A0AAE3FFM0</accession>
<reference evidence="3 4" key="1">
    <citation type="submission" date="2022-03" db="EMBL/GenBank/DDBJ databases">
        <title>Metagenome-assembled genomes from swine fecal metagenomes.</title>
        <authorList>
            <person name="Holman D.B."/>
            <person name="Kommadath A."/>
        </authorList>
    </citation>
    <scope>NUCLEOTIDE SEQUENCE [LARGE SCALE GENOMIC DNA]</scope>
    <source>
        <strain evidence="3">SUG147</strain>
    </source>
</reference>
<dbReference type="SUPFAM" id="SSF51735">
    <property type="entry name" value="NAD(P)-binding Rossmann-fold domains"/>
    <property type="match status" value="1"/>
</dbReference>
<sequence length="417" mass="47193">MKKLRIGVFGAGRGCTMINILLKHPDAEVVAICDKYRPLLEKAGRTAEENGVKVALFEDFEEFFRYDMDAVVLANYACEHAPYAIRLLRSGRHVLSECLTCASMAQAVQLIEAVEETGKVYAYAENYCYQDITFDMWRSCERGDIGKIMYAQGEYVHDCSSEWVPLTQGDPRHWRNNSYSTFYCTHGIGPVLTMTGLRPVKVSGFEGNIAPYMFDIGARDSTIGMEIITLENGSIVRCINGNLRHHNAAGINSSYIVYGENGMLESSRYKGNTIYKYTVSEGCSEYTPEKQIEADLAKKFNTHGGADFYPTHFFIEKILGNEVGKKYSIDVYKAVDMCICGILAYRSILNDNKSMKIPDLRDPAQRDQYRNDHACTFEYEAGDQLLPNNSHGVVLPDDAPCFAMMQEKWHEYEKKNF</sequence>
<dbReference type="InterPro" id="IPR036291">
    <property type="entry name" value="NAD(P)-bd_dom_sf"/>
</dbReference>
<evidence type="ECO:0000259" key="2">
    <source>
        <dbReference type="Pfam" id="PF01408"/>
    </source>
</evidence>
<dbReference type="PANTHER" id="PTHR43818:SF11">
    <property type="entry name" value="BCDNA.GH03377"/>
    <property type="match status" value="1"/>
</dbReference>
<feature type="domain" description="Gfo/Idh/MocA-like oxidoreductase N-terminal" evidence="2">
    <location>
        <begin position="4"/>
        <end position="122"/>
    </location>
</feature>
<dbReference type="GO" id="GO:0000166">
    <property type="term" value="F:nucleotide binding"/>
    <property type="evidence" value="ECO:0007669"/>
    <property type="project" value="InterPro"/>
</dbReference>
<dbReference type="Gene3D" id="3.40.50.720">
    <property type="entry name" value="NAD(P)-binding Rossmann-like Domain"/>
    <property type="match status" value="1"/>
</dbReference>
<name>A0AAE3FFM0_9BACT</name>
<dbReference type="InterPro" id="IPR000683">
    <property type="entry name" value="Gfo/Idh/MocA-like_OxRdtase_N"/>
</dbReference>